<evidence type="ECO:0000256" key="1">
    <source>
        <dbReference type="SAM" id="MobiDB-lite"/>
    </source>
</evidence>
<dbReference type="EMBL" id="CP097508">
    <property type="protein sequence ID" value="URE13889.1"/>
    <property type="molecule type" value="Genomic_DNA"/>
</dbReference>
<sequence>MEEEPENGRPHPRLEEDYRRHGQEHHRLQKRRRQLPAGSGDKDEEKSDPEEASAGGGHDISMPACMDCHEMTGRPVFICHDACQHLSLDDGHLLPTFLVWGRWSDAFEDDKL</sequence>
<reference evidence="2" key="1">
    <citation type="submission" date="2022-05" db="EMBL/GenBank/DDBJ databases">
        <title>The Musa troglodytarum L. genome provides insights into the mechanism of non-climacteric behaviour and enrichment of carotenoids.</title>
        <authorList>
            <person name="Wang J."/>
        </authorList>
    </citation>
    <scope>NUCLEOTIDE SEQUENCE</scope>
    <source>
        <tissue evidence="2">Leaf</tissue>
    </source>
</reference>
<organism evidence="2 3">
    <name type="scientific">Musa troglodytarum</name>
    <name type="common">fe'i banana</name>
    <dbReference type="NCBI Taxonomy" id="320322"/>
    <lineage>
        <taxon>Eukaryota</taxon>
        <taxon>Viridiplantae</taxon>
        <taxon>Streptophyta</taxon>
        <taxon>Embryophyta</taxon>
        <taxon>Tracheophyta</taxon>
        <taxon>Spermatophyta</taxon>
        <taxon>Magnoliopsida</taxon>
        <taxon>Liliopsida</taxon>
        <taxon>Zingiberales</taxon>
        <taxon>Musaceae</taxon>
        <taxon>Musa</taxon>
    </lineage>
</organism>
<protein>
    <submittedName>
        <fullName evidence="2">Uncharacterized protein</fullName>
    </submittedName>
</protein>
<proteinExistence type="predicted"/>
<evidence type="ECO:0000313" key="2">
    <source>
        <dbReference type="EMBL" id="URE13889.1"/>
    </source>
</evidence>
<feature type="region of interest" description="Disordered" evidence="1">
    <location>
        <begin position="1"/>
        <end position="66"/>
    </location>
</feature>
<accession>A0A9E7GEH1</accession>
<keyword evidence="3" id="KW-1185">Reference proteome</keyword>
<name>A0A9E7GEH1_9LILI</name>
<feature type="compositionally biased region" description="Basic residues" evidence="1">
    <location>
        <begin position="22"/>
        <end position="34"/>
    </location>
</feature>
<feature type="compositionally biased region" description="Basic and acidic residues" evidence="1">
    <location>
        <begin position="1"/>
        <end position="21"/>
    </location>
</feature>
<evidence type="ECO:0000313" key="3">
    <source>
        <dbReference type="Proteomes" id="UP001055439"/>
    </source>
</evidence>
<gene>
    <name evidence="2" type="ORF">MUK42_23129</name>
</gene>
<dbReference type="AlphaFoldDB" id="A0A9E7GEH1"/>
<dbReference type="Proteomes" id="UP001055439">
    <property type="component" value="Chromosome 6"/>
</dbReference>